<evidence type="ECO:0000256" key="3">
    <source>
        <dbReference type="ARBA" id="ARBA00022989"/>
    </source>
</evidence>
<keyword evidence="7" id="KW-1185">Reference proteome</keyword>
<protein>
    <submittedName>
        <fullName evidence="6">Auxin family transmembrane transporter</fullName>
    </submittedName>
</protein>
<organism evidence="6 7">
    <name type="scientific">Schizosaccharomyces octosporus (strain yFS286)</name>
    <name type="common">Fission yeast</name>
    <name type="synonym">Octosporomyces octosporus</name>
    <dbReference type="NCBI Taxonomy" id="483514"/>
    <lineage>
        <taxon>Eukaryota</taxon>
        <taxon>Fungi</taxon>
        <taxon>Dikarya</taxon>
        <taxon>Ascomycota</taxon>
        <taxon>Taphrinomycotina</taxon>
        <taxon>Schizosaccharomycetes</taxon>
        <taxon>Schizosaccharomycetales</taxon>
        <taxon>Schizosaccharomycetaceae</taxon>
        <taxon>Schizosaccharomyces</taxon>
    </lineage>
</organism>
<evidence type="ECO:0000256" key="1">
    <source>
        <dbReference type="ARBA" id="ARBA00004141"/>
    </source>
</evidence>
<dbReference type="GO" id="GO:0005783">
    <property type="term" value="C:endoplasmic reticulum"/>
    <property type="evidence" value="ECO:0007669"/>
    <property type="project" value="TreeGrafter"/>
</dbReference>
<feature type="transmembrane region" description="Helical" evidence="5">
    <location>
        <begin position="251"/>
        <end position="275"/>
    </location>
</feature>
<dbReference type="EMBL" id="KE503206">
    <property type="protein sequence ID" value="EPX74871.1"/>
    <property type="molecule type" value="Genomic_DNA"/>
</dbReference>
<feature type="transmembrane region" description="Helical" evidence="5">
    <location>
        <begin position="295"/>
        <end position="317"/>
    </location>
</feature>
<comment type="subcellular location">
    <subcellularLocation>
        <location evidence="1">Membrane</location>
        <topology evidence="1">Multi-pass membrane protein</topology>
    </subcellularLocation>
</comment>
<dbReference type="eggNOG" id="KOG2722">
    <property type="taxonomic scope" value="Eukaryota"/>
</dbReference>
<feature type="transmembrane region" description="Helical" evidence="5">
    <location>
        <begin position="81"/>
        <end position="99"/>
    </location>
</feature>
<dbReference type="HOGENOM" id="CLU_026460_2_0_1"/>
<dbReference type="VEuPathDB" id="FungiDB:SOCG_02352"/>
<name>S9Q0P8_SCHOY</name>
<feature type="transmembrane region" description="Helical" evidence="5">
    <location>
        <begin position="20"/>
        <end position="39"/>
    </location>
</feature>
<dbReference type="PANTHER" id="PTHR31794:SF2">
    <property type="entry name" value="AUXIN EFFLUX TRANSPORTER FAMILY PROTEIN (EUROFUNG)"/>
    <property type="match status" value="1"/>
</dbReference>
<proteinExistence type="predicted"/>
<feature type="transmembrane region" description="Helical" evidence="5">
    <location>
        <begin position="372"/>
        <end position="395"/>
    </location>
</feature>
<dbReference type="AlphaFoldDB" id="S9Q0P8"/>
<evidence type="ECO:0000313" key="6">
    <source>
        <dbReference type="EMBL" id="EPX74871.1"/>
    </source>
</evidence>
<sequence length="435" mass="48519">MTSLLGRIDVWGLLKPILESDLGVIVIALGGFILAKKGFLSRESQKTISNLNVYFFTPCLVFEKVGNGLNLKMLIDLSLLPLFYVIITTISVLVSYVMSRMFRLTRRQRNFATACIAFQNSNSLPLALVTSLANTVESLKWDKIPDDNAEKVASRGIMYLLIFSQLGQALRWSYGYRILLSPNQPHDEEDYDQLWDRRTANEDEIENLLTPNEHDDYGQLNLPSSSGFSQSLNAQASTEDIEFKDSKLKKAIVLLLDFFSPPLYSLFVALFIAVVPPLQRFFFEPGSFVEASVTSGIRMVGDVAVPLILVVLGASLATDITKTEGSEQPTKIDDTRVLTVSLLGRMVVVPMVILPIFSLLSYFSEISTVDDPVFVVVIFLLVGSPTAIQLTQICQLNGVFERECAKVLWWSYAIFTPPNSLILAFTSLLVVDWTK</sequence>
<dbReference type="GO" id="GO:0055085">
    <property type="term" value="P:transmembrane transport"/>
    <property type="evidence" value="ECO:0007669"/>
    <property type="project" value="InterPro"/>
</dbReference>
<dbReference type="PANTHER" id="PTHR31794">
    <property type="entry name" value="AUXIN EFFLUX TRANSPORTER FAMILY PROTEIN (EUROFUNG)"/>
    <property type="match status" value="1"/>
</dbReference>
<keyword evidence="2 5" id="KW-0812">Transmembrane</keyword>
<evidence type="ECO:0000256" key="5">
    <source>
        <dbReference type="SAM" id="Phobius"/>
    </source>
</evidence>
<evidence type="ECO:0000313" key="7">
    <source>
        <dbReference type="Proteomes" id="UP000016088"/>
    </source>
</evidence>
<gene>
    <name evidence="6" type="ORF">SOCG_02352</name>
</gene>
<reference evidence="6 7" key="1">
    <citation type="journal article" date="2011" name="Science">
        <title>Comparative functional genomics of the fission yeasts.</title>
        <authorList>
            <person name="Rhind N."/>
            <person name="Chen Z."/>
            <person name="Yassour M."/>
            <person name="Thompson D.A."/>
            <person name="Haas B.J."/>
            <person name="Habib N."/>
            <person name="Wapinski I."/>
            <person name="Roy S."/>
            <person name="Lin M.F."/>
            <person name="Heiman D.I."/>
            <person name="Young S.K."/>
            <person name="Furuya K."/>
            <person name="Guo Y."/>
            <person name="Pidoux A."/>
            <person name="Chen H.M."/>
            <person name="Robbertse B."/>
            <person name="Goldberg J.M."/>
            <person name="Aoki K."/>
            <person name="Bayne E.H."/>
            <person name="Berlin A.M."/>
            <person name="Desjardins C.A."/>
            <person name="Dobbs E."/>
            <person name="Dukaj L."/>
            <person name="Fan L."/>
            <person name="FitzGerald M.G."/>
            <person name="French C."/>
            <person name="Gujja S."/>
            <person name="Hansen K."/>
            <person name="Keifenheim D."/>
            <person name="Levin J.Z."/>
            <person name="Mosher R.A."/>
            <person name="Mueller C.A."/>
            <person name="Pfiffner J."/>
            <person name="Priest M."/>
            <person name="Russ C."/>
            <person name="Smialowska A."/>
            <person name="Swoboda P."/>
            <person name="Sykes S.M."/>
            <person name="Vaughn M."/>
            <person name="Vengrova S."/>
            <person name="Yoder R."/>
            <person name="Zeng Q."/>
            <person name="Allshire R."/>
            <person name="Baulcombe D."/>
            <person name="Birren B.W."/>
            <person name="Brown W."/>
            <person name="Ekwall K."/>
            <person name="Kellis M."/>
            <person name="Leatherwood J."/>
            <person name="Levin H."/>
            <person name="Margalit H."/>
            <person name="Martienssen R."/>
            <person name="Nieduszynski C.A."/>
            <person name="Spatafora J.W."/>
            <person name="Friedman N."/>
            <person name="Dalgaard J.Z."/>
            <person name="Baumann P."/>
            <person name="Niki H."/>
            <person name="Regev A."/>
            <person name="Nusbaum C."/>
        </authorList>
    </citation>
    <scope>NUCLEOTIDE SEQUENCE [LARGE SCALE GENOMIC DNA]</scope>
    <source>
        <strain evidence="7">yFS286</strain>
    </source>
</reference>
<accession>S9Q0P8</accession>
<dbReference type="InterPro" id="IPR004776">
    <property type="entry name" value="Mem_transp_PIN-like"/>
</dbReference>
<dbReference type="RefSeq" id="XP_013016299.1">
    <property type="nucleotide sequence ID" value="XM_013160845.1"/>
</dbReference>
<dbReference type="OMA" id="WSWGYHI"/>
<dbReference type="Pfam" id="PF03547">
    <property type="entry name" value="Mem_trans"/>
    <property type="match status" value="1"/>
</dbReference>
<feature type="transmembrane region" description="Helical" evidence="5">
    <location>
        <begin position="337"/>
        <end position="360"/>
    </location>
</feature>
<evidence type="ECO:0000256" key="4">
    <source>
        <dbReference type="ARBA" id="ARBA00023136"/>
    </source>
</evidence>
<dbReference type="Proteomes" id="UP000016088">
    <property type="component" value="Unassembled WGS sequence"/>
</dbReference>
<dbReference type="GeneID" id="25031329"/>
<evidence type="ECO:0000256" key="2">
    <source>
        <dbReference type="ARBA" id="ARBA00022692"/>
    </source>
</evidence>
<keyword evidence="4 5" id="KW-0472">Membrane</keyword>
<dbReference type="OrthoDB" id="2499604at2759"/>
<feature type="transmembrane region" description="Helical" evidence="5">
    <location>
        <begin position="407"/>
        <end position="431"/>
    </location>
</feature>
<dbReference type="GO" id="GO:0016020">
    <property type="term" value="C:membrane"/>
    <property type="evidence" value="ECO:0007669"/>
    <property type="project" value="UniProtKB-SubCell"/>
</dbReference>
<keyword evidence="3 5" id="KW-1133">Transmembrane helix</keyword>